<reference evidence="3" key="2">
    <citation type="submission" date="2020-09" db="EMBL/GenBank/DDBJ databases">
        <authorList>
            <person name="Sun Q."/>
            <person name="Zhou Y."/>
        </authorList>
    </citation>
    <scope>NUCLEOTIDE SEQUENCE</scope>
    <source>
        <strain evidence="3">CGMCC 1.12813</strain>
    </source>
</reference>
<name>A0A916SJC5_9MICO</name>
<sequence>MRRSTTLTHAALVAILATVGTLAAVSPASADAGDVSWGVRTAANDQGTDRQNFGYEIDPGAAVTDALVVSNHDAVPLDLALYGADGFTTEAGQLDVVTQDTESVALGAWIDFTADSVTVPAGESVEVPFTVNVPDNATPGDYAGAVITSLGQPSQEQGLSVDRRLGIRIHLRVGGELAPALTVADMRVDYTGSANPFAAGDATVTYTLENTGNARLTAGQKVTVTGPFGMLPADALKMKAVPELLPGESWKVTTRIAGVIPTFLLSAKTVVTLQSASSDEADPAIAPVESTATTWAVPWALLVLLLLVAAIVVATVLIVRRRRRNRKRLEDARVDEAVQRALAERETELV</sequence>
<keyword evidence="2" id="KW-0732">Signal</keyword>
<keyword evidence="1" id="KW-0812">Transmembrane</keyword>
<reference evidence="3" key="1">
    <citation type="journal article" date="2014" name="Int. J. Syst. Evol. Microbiol.">
        <title>Complete genome sequence of Corynebacterium casei LMG S-19264T (=DSM 44701T), isolated from a smear-ripened cheese.</title>
        <authorList>
            <consortium name="US DOE Joint Genome Institute (JGI-PGF)"/>
            <person name="Walter F."/>
            <person name="Albersmeier A."/>
            <person name="Kalinowski J."/>
            <person name="Ruckert C."/>
        </authorList>
    </citation>
    <scope>NUCLEOTIDE SEQUENCE</scope>
    <source>
        <strain evidence="3">CGMCC 1.12813</strain>
    </source>
</reference>
<keyword evidence="1" id="KW-1133">Transmembrane helix</keyword>
<dbReference type="InterPro" id="IPR013783">
    <property type="entry name" value="Ig-like_fold"/>
</dbReference>
<feature type="signal peptide" evidence="2">
    <location>
        <begin position="1"/>
        <end position="23"/>
    </location>
</feature>
<accession>A0A916SJC5</accession>
<protein>
    <recommendedName>
        <fullName evidence="5">DUF916 domain-containing protein</fullName>
    </recommendedName>
</protein>
<gene>
    <name evidence="3" type="ORF">GCM10010979_17150</name>
</gene>
<dbReference type="AlphaFoldDB" id="A0A916SJC5"/>
<dbReference type="GO" id="GO:0005975">
    <property type="term" value="P:carbohydrate metabolic process"/>
    <property type="evidence" value="ECO:0007669"/>
    <property type="project" value="UniProtKB-ARBA"/>
</dbReference>
<proteinExistence type="predicted"/>
<dbReference type="EMBL" id="BMGB01000001">
    <property type="protein sequence ID" value="GGB03077.1"/>
    <property type="molecule type" value="Genomic_DNA"/>
</dbReference>
<feature type="transmembrane region" description="Helical" evidence="1">
    <location>
        <begin position="295"/>
        <end position="319"/>
    </location>
</feature>
<dbReference type="Proteomes" id="UP000606922">
    <property type="component" value="Unassembled WGS sequence"/>
</dbReference>
<organism evidence="3 4">
    <name type="scientific">Conyzicola nivalis</name>
    <dbReference type="NCBI Taxonomy" id="1477021"/>
    <lineage>
        <taxon>Bacteria</taxon>
        <taxon>Bacillati</taxon>
        <taxon>Actinomycetota</taxon>
        <taxon>Actinomycetes</taxon>
        <taxon>Micrococcales</taxon>
        <taxon>Microbacteriaceae</taxon>
        <taxon>Conyzicola</taxon>
    </lineage>
</organism>
<comment type="caution">
    <text evidence="3">The sequence shown here is derived from an EMBL/GenBank/DDBJ whole genome shotgun (WGS) entry which is preliminary data.</text>
</comment>
<evidence type="ECO:0000313" key="4">
    <source>
        <dbReference type="Proteomes" id="UP000606922"/>
    </source>
</evidence>
<keyword evidence="4" id="KW-1185">Reference proteome</keyword>
<keyword evidence="1" id="KW-0472">Membrane</keyword>
<evidence type="ECO:0000313" key="3">
    <source>
        <dbReference type="EMBL" id="GGB03077.1"/>
    </source>
</evidence>
<feature type="chain" id="PRO_5038339747" description="DUF916 domain-containing protein" evidence="2">
    <location>
        <begin position="24"/>
        <end position="350"/>
    </location>
</feature>
<dbReference type="Gene3D" id="2.60.40.10">
    <property type="entry name" value="Immunoglobulins"/>
    <property type="match status" value="1"/>
</dbReference>
<evidence type="ECO:0000256" key="1">
    <source>
        <dbReference type="SAM" id="Phobius"/>
    </source>
</evidence>
<evidence type="ECO:0008006" key="5">
    <source>
        <dbReference type="Google" id="ProtNLM"/>
    </source>
</evidence>
<evidence type="ECO:0000256" key="2">
    <source>
        <dbReference type="SAM" id="SignalP"/>
    </source>
</evidence>
<dbReference type="RefSeq" id="WP_188510219.1">
    <property type="nucleotide sequence ID" value="NZ_BMGB01000001.1"/>
</dbReference>